<organism evidence="2 3">
    <name type="scientific">Mesorhizobium qingshengii</name>
    <dbReference type="NCBI Taxonomy" id="1165689"/>
    <lineage>
        <taxon>Bacteria</taxon>
        <taxon>Pseudomonadati</taxon>
        <taxon>Pseudomonadota</taxon>
        <taxon>Alphaproteobacteria</taxon>
        <taxon>Hyphomicrobiales</taxon>
        <taxon>Phyllobacteriaceae</taxon>
        <taxon>Mesorhizobium</taxon>
    </lineage>
</organism>
<dbReference type="EMBL" id="FMXM01000008">
    <property type="protein sequence ID" value="SDA77138.1"/>
    <property type="molecule type" value="Genomic_DNA"/>
</dbReference>
<accession>A0A1G5Y362</accession>
<name>A0A1G5Y362_9HYPH</name>
<dbReference type="RefSeq" id="WP_244529606.1">
    <property type="nucleotide sequence ID" value="NZ_FMXM01000008.1"/>
</dbReference>
<keyword evidence="1" id="KW-0472">Membrane</keyword>
<evidence type="ECO:0000313" key="2">
    <source>
        <dbReference type="EMBL" id="SDA77138.1"/>
    </source>
</evidence>
<evidence type="ECO:0000313" key="3">
    <source>
        <dbReference type="Proteomes" id="UP000198588"/>
    </source>
</evidence>
<feature type="transmembrane region" description="Helical" evidence="1">
    <location>
        <begin position="50"/>
        <end position="72"/>
    </location>
</feature>
<gene>
    <name evidence="2" type="ORF">SAMN02927914_02837</name>
</gene>
<keyword evidence="1" id="KW-1133">Transmembrane helix</keyword>
<sequence length="112" mass="11585">MTMGTKSNTRSWFLRISIAAAAIGGVGTIAGSPAGKLAAMTSSEVSTLHATLFFATVWIVSSLRITRLKALWRVGLRLMRMRGPSGYLLPRGPSARAAMGGSTGGAGTSEVS</sequence>
<dbReference type="Proteomes" id="UP000198588">
    <property type="component" value="Unassembled WGS sequence"/>
</dbReference>
<protein>
    <submittedName>
        <fullName evidence="2">Uncharacterized protein</fullName>
    </submittedName>
</protein>
<keyword evidence="1" id="KW-0812">Transmembrane</keyword>
<reference evidence="2 3" key="1">
    <citation type="submission" date="2016-10" db="EMBL/GenBank/DDBJ databases">
        <authorList>
            <person name="de Groot N.N."/>
        </authorList>
    </citation>
    <scope>NUCLEOTIDE SEQUENCE [LARGE SCALE GENOMIC DNA]</scope>
    <source>
        <strain evidence="2 3">CGMCC 1.12097</strain>
    </source>
</reference>
<feature type="transmembrane region" description="Helical" evidence="1">
    <location>
        <begin position="12"/>
        <end position="30"/>
    </location>
</feature>
<dbReference type="AlphaFoldDB" id="A0A1G5Y362"/>
<evidence type="ECO:0000256" key="1">
    <source>
        <dbReference type="SAM" id="Phobius"/>
    </source>
</evidence>
<proteinExistence type="predicted"/>